<organism evidence="1 2">
    <name type="scientific">Microvirga terrae</name>
    <dbReference type="NCBI Taxonomy" id="2740529"/>
    <lineage>
        <taxon>Bacteria</taxon>
        <taxon>Pseudomonadati</taxon>
        <taxon>Pseudomonadota</taxon>
        <taxon>Alphaproteobacteria</taxon>
        <taxon>Hyphomicrobiales</taxon>
        <taxon>Methylobacteriaceae</taxon>
        <taxon>Microvirga</taxon>
    </lineage>
</organism>
<gene>
    <name evidence="1" type="ORF">HPT29_028570</name>
</gene>
<dbReference type="RefSeq" id="WP_173946238.1">
    <property type="nucleotide sequence ID" value="NZ_CP102848.1"/>
</dbReference>
<keyword evidence="2" id="KW-1185">Reference proteome</keyword>
<evidence type="ECO:0000313" key="2">
    <source>
        <dbReference type="Proteomes" id="UP001017257"/>
    </source>
</evidence>
<reference evidence="1" key="1">
    <citation type="submission" date="2022-08" db="EMBL/GenBank/DDBJ databases">
        <title>Microvirga terrae sp. nov., isolated from soil.</title>
        <authorList>
            <person name="Kim K.H."/>
            <person name="Seo Y.L."/>
            <person name="Kim J.M."/>
            <person name="Lee J.K."/>
            <person name="Han D.M."/>
            <person name="Jeon C.O."/>
        </authorList>
    </citation>
    <scope>NUCLEOTIDE SEQUENCE</scope>
    <source>
        <strain evidence="1">R24</strain>
        <plasmid evidence="1">pR24_3</plasmid>
    </source>
</reference>
<dbReference type="EMBL" id="CP102848">
    <property type="protein sequence ID" value="UVF22857.1"/>
    <property type="molecule type" value="Genomic_DNA"/>
</dbReference>
<name>A0ABY5S3B8_9HYPH</name>
<keyword evidence="1" id="KW-0614">Plasmid</keyword>
<protein>
    <submittedName>
        <fullName evidence="1">Uncharacterized protein</fullName>
    </submittedName>
</protein>
<evidence type="ECO:0000313" key="1">
    <source>
        <dbReference type="EMBL" id="UVF22857.1"/>
    </source>
</evidence>
<proteinExistence type="predicted"/>
<dbReference type="Proteomes" id="UP001017257">
    <property type="component" value="Plasmid pR24_3"/>
</dbReference>
<geneLocation type="plasmid" evidence="1 2">
    <name>pR24_3</name>
</geneLocation>
<accession>A0ABY5S3B8</accession>
<sequence length="66" mass="7490">MKCVACGSVDVETDTVGYVNGREEWDEYELSQCGSCGHRWKWMWREGVEPGVIPANPVTFVDSYDD</sequence>